<evidence type="ECO:0000256" key="2">
    <source>
        <dbReference type="ARBA" id="ARBA00001089"/>
    </source>
</evidence>
<comment type="similarity">
    <text evidence="3 9">Belongs to the gamma-glutamyltransferase family.</text>
</comment>
<dbReference type="Gene3D" id="3.60.20.40">
    <property type="match status" value="1"/>
</dbReference>
<dbReference type="InterPro" id="IPR000101">
    <property type="entry name" value="GGT_peptidase"/>
</dbReference>
<reference evidence="12 13" key="1">
    <citation type="submission" date="2020-09" db="EMBL/GenBank/DDBJ databases">
        <authorList>
            <person name="Tanuku N.R.S."/>
        </authorList>
    </citation>
    <scope>NUCLEOTIDE SEQUENCE [LARGE SCALE GENOMIC DNA]</scope>
    <source>
        <strain evidence="12 13">AK62</strain>
    </source>
</reference>
<dbReference type="EMBL" id="JACVEW010000021">
    <property type="protein sequence ID" value="MBP0049628.1"/>
    <property type="molecule type" value="Genomic_DNA"/>
</dbReference>
<dbReference type="GO" id="GO:0103068">
    <property type="term" value="F:leukotriene C4 gamma-glutamyl transferase activity"/>
    <property type="evidence" value="ECO:0007669"/>
    <property type="project" value="UniProtKB-EC"/>
</dbReference>
<keyword evidence="4 9" id="KW-0808">Transferase</keyword>
<dbReference type="NCBIfam" id="TIGR00066">
    <property type="entry name" value="g_glut_trans"/>
    <property type="match status" value="1"/>
</dbReference>
<dbReference type="Pfam" id="PF01019">
    <property type="entry name" value="G_glu_transpept"/>
    <property type="match status" value="1"/>
</dbReference>
<feature type="region of interest" description="Disordered" evidence="10">
    <location>
        <begin position="562"/>
        <end position="581"/>
    </location>
</feature>
<evidence type="ECO:0000313" key="13">
    <source>
        <dbReference type="Proteomes" id="UP000810171"/>
    </source>
</evidence>
<dbReference type="Proteomes" id="UP000810171">
    <property type="component" value="Unassembled WGS sequence"/>
</dbReference>
<evidence type="ECO:0000256" key="6">
    <source>
        <dbReference type="ARBA" id="ARBA00023145"/>
    </source>
</evidence>
<comment type="caution">
    <text evidence="12">The sequence shown here is derived from an EMBL/GenBank/DDBJ whole genome shotgun (WGS) entry which is preliminary data.</text>
</comment>
<dbReference type="InterPro" id="IPR043137">
    <property type="entry name" value="GGT_ssub_C"/>
</dbReference>
<evidence type="ECO:0000256" key="5">
    <source>
        <dbReference type="ARBA" id="ARBA00022801"/>
    </source>
</evidence>
<evidence type="ECO:0000256" key="10">
    <source>
        <dbReference type="SAM" id="MobiDB-lite"/>
    </source>
</evidence>
<dbReference type="PANTHER" id="PTHR43199:SF1">
    <property type="entry name" value="GLUTATHIONE HYDROLASE PROENZYME"/>
    <property type="match status" value="1"/>
</dbReference>
<gene>
    <name evidence="12" type="primary">ggt</name>
    <name evidence="12" type="ORF">H9C73_12890</name>
</gene>
<comment type="catalytic activity">
    <reaction evidence="2 9">
        <text>glutathione + H2O = L-cysteinylglycine + L-glutamate</text>
        <dbReference type="Rhea" id="RHEA:28807"/>
        <dbReference type="ChEBI" id="CHEBI:15377"/>
        <dbReference type="ChEBI" id="CHEBI:29985"/>
        <dbReference type="ChEBI" id="CHEBI:57925"/>
        <dbReference type="ChEBI" id="CHEBI:61694"/>
        <dbReference type="EC" id="3.4.19.13"/>
    </reaction>
</comment>
<comment type="subunit">
    <text evidence="9">This enzyme consists of two polypeptide chains, which are synthesized in precursor form from a single polypeptide.</text>
</comment>
<comment type="pathway">
    <text evidence="9">Sulfur metabolism; glutathione metabolism.</text>
</comment>
<keyword evidence="11" id="KW-0732">Signal</keyword>
<evidence type="ECO:0000256" key="1">
    <source>
        <dbReference type="ARBA" id="ARBA00001049"/>
    </source>
</evidence>
<dbReference type="PRINTS" id="PR01210">
    <property type="entry name" value="GGTRANSPTASE"/>
</dbReference>
<dbReference type="EC" id="3.4.19.13" evidence="9"/>
<name>A0ABS3ZD49_9GAMM</name>
<dbReference type="SUPFAM" id="SSF56235">
    <property type="entry name" value="N-terminal nucleophile aminohydrolases (Ntn hydrolases)"/>
    <property type="match status" value="1"/>
</dbReference>
<keyword evidence="5 9" id="KW-0378">Hydrolase</keyword>
<keyword evidence="13" id="KW-1185">Reference proteome</keyword>
<dbReference type="InterPro" id="IPR029055">
    <property type="entry name" value="Ntn_hydrolases_N"/>
</dbReference>
<feature type="chain" id="PRO_5046858070" description="Glutathione hydrolase proenzyme" evidence="11">
    <location>
        <begin position="24"/>
        <end position="581"/>
    </location>
</feature>
<organism evidence="12 13">
    <name type="scientific">Marinobacterium alkalitolerans</name>
    <dbReference type="NCBI Taxonomy" id="1542925"/>
    <lineage>
        <taxon>Bacteria</taxon>
        <taxon>Pseudomonadati</taxon>
        <taxon>Pseudomonadota</taxon>
        <taxon>Gammaproteobacteria</taxon>
        <taxon>Oceanospirillales</taxon>
        <taxon>Oceanospirillaceae</taxon>
        <taxon>Marinobacterium</taxon>
    </lineage>
</organism>
<comment type="PTM">
    <text evidence="9">Cleaved by autocatalysis into a large and a small subunit.</text>
</comment>
<dbReference type="PANTHER" id="PTHR43199">
    <property type="entry name" value="GLUTATHIONE HYDROLASE"/>
    <property type="match status" value="1"/>
</dbReference>
<dbReference type="InterPro" id="IPR051792">
    <property type="entry name" value="GGT_bact"/>
</dbReference>
<sequence>MRIPPLLTGLAFSLLLASMPAAAVNENLAPEHATGWQQPASVMAQHQLVVTAHPLATEAGYQVLESGGSAADAALAIQAMLTLVEPQSSGIGGGAFMLYWDAQARRLQAFDGRETAPAAAGQDLFLSPDGTPMRWHEALVGARSVGTPGVLRMLEQVHAQHGRLPWSQPLQPAIQQARDGFRVGPRLHRLIASEINPGLGRYAGARDYFFTPEGNPLPVGYLRRNPALADSLELIAEQGADAFYQGPLVEQILGALKQADDNPGTLQARDLAEYQPREREPLCRPYHQWQVCGFPPPTSGGVTLLQILGLLEGFELAPLSKPADFSHLFTQASRLAYADRARYLADSDFVDVPVEGLLSDDYLGQRARLIQPQTDMGEAVAGTPEPLERADDQSPELPSTSHFVVRDRNGNLVSMTTSIEMAFGSTLMAGGFLLNNQLTDFSFVPEQEGRPVANRVQPGKRPRSSMAPVIVLNTEGEPVAALGSPGGSRIINYVAETLLRMLHSDQSLQTLLAQGHVSNRNGQTELEAGTSAEQLRSALEARGHQIRVRDLNSGLHVIRRQPDGRWESGVDPRREGQAMGE</sequence>
<dbReference type="EC" id="2.3.2.2" evidence="9"/>
<evidence type="ECO:0000256" key="11">
    <source>
        <dbReference type="SAM" id="SignalP"/>
    </source>
</evidence>
<keyword evidence="9" id="KW-0317">Glutathione biosynthesis</keyword>
<evidence type="ECO:0000313" key="12">
    <source>
        <dbReference type="EMBL" id="MBP0049628.1"/>
    </source>
</evidence>
<evidence type="ECO:0000256" key="4">
    <source>
        <dbReference type="ARBA" id="ARBA00022679"/>
    </source>
</evidence>
<dbReference type="InterPro" id="IPR043138">
    <property type="entry name" value="GGT_lsub"/>
</dbReference>
<proteinExistence type="inferred from homology"/>
<evidence type="ECO:0000256" key="3">
    <source>
        <dbReference type="ARBA" id="ARBA00009381"/>
    </source>
</evidence>
<feature type="region of interest" description="Disordered" evidence="10">
    <location>
        <begin position="376"/>
        <end position="401"/>
    </location>
</feature>
<dbReference type="RefSeq" id="WP_209288311.1">
    <property type="nucleotide sequence ID" value="NZ_JACVEW010000021.1"/>
</dbReference>
<keyword evidence="7 9" id="KW-0012">Acyltransferase</keyword>
<comment type="catalytic activity">
    <reaction evidence="1 9">
        <text>an S-substituted glutathione + H2O = an S-substituted L-cysteinylglycine + L-glutamate</text>
        <dbReference type="Rhea" id="RHEA:59468"/>
        <dbReference type="ChEBI" id="CHEBI:15377"/>
        <dbReference type="ChEBI" id="CHEBI:29985"/>
        <dbReference type="ChEBI" id="CHEBI:90779"/>
        <dbReference type="ChEBI" id="CHEBI:143103"/>
        <dbReference type="EC" id="3.4.19.13"/>
    </reaction>
</comment>
<evidence type="ECO:0000256" key="8">
    <source>
        <dbReference type="ARBA" id="ARBA00047417"/>
    </source>
</evidence>
<evidence type="ECO:0000256" key="9">
    <source>
        <dbReference type="RuleBase" id="RU368036"/>
    </source>
</evidence>
<keyword evidence="6 9" id="KW-0865">Zymogen</keyword>
<feature type="signal peptide" evidence="11">
    <location>
        <begin position="1"/>
        <end position="23"/>
    </location>
</feature>
<evidence type="ECO:0000256" key="7">
    <source>
        <dbReference type="ARBA" id="ARBA00023315"/>
    </source>
</evidence>
<dbReference type="Gene3D" id="1.10.246.130">
    <property type="match status" value="1"/>
</dbReference>
<protein>
    <recommendedName>
        <fullName evidence="9">Glutathione hydrolase proenzyme</fullName>
        <ecNumber evidence="9">2.3.2.2</ecNumber>
        <ecNumber evidence="9">3.4.19.13</ecNumber>
    </recommendedName>
    <component>
        <recommendedName>
            <fullName evidence="9">Glutathione hydrolase large chain</fullName>
        </recommendedName>
    </component>
    <component>
        <recommendedName>
            <fullName evidence="9">Glutathione hydrolase small chain</fullName>
        </recommendedName>
    </component>
</protein>
<comment type="catalytic activity">
    <reaction evidence="8 9">
        <text>an N-terminal (5-L-glutamyl)-[peptide] + an alpha-amino acid = 5-L-glutamyl amino acid + an N-terminal L-alpha-aminoacyl-[peptide]</text>
        <dbReference type="Rhea" id="RHEA:23904"/>
        <dbReference type="Rhea" id="RHEA-COMP:9780"/>
        <dbReference type="Rhea" id="RHEA-COMP:9795"/>
        <dbReference type="ChEBI" id="CHEBI:77644"/>
        <dbReference type="ChEBI" id="CHEBI:78597"/>
        <dbReference type="ChEBI" id="CHEBI:78599"/>
        <dbReference type="ChEBI" id="CHEBI:78608"/>
        <dbReference type="EC" id="2.3.2.2"/>
    </reaction>
</comment>
<accession>A0ABS3ZD49</accession>